<dbReference type="Proteomes" id="UP000179059">
    <property type="component" value="Unassembled WGS sequence"/>
</dbReference>
<evidence type="ECO:0000313" key="5">
    <source>
        <dbReference type="EMBL" id="OGY98465.1"/>
    </source>
</evidence>
<dbReference type="EMBL" id="MHKX01000008">
    <property type="protein sequence ID" value="OGY98465.1"/>
    <property type="molecule type" value="Genomic_DNA"/>
</dbReference>
<dbReference type="PANTHER" id="PTHR38011">
    <property type="entry name" value="DIHYDROFOLATE REDUCTASE FAMILY PROTEIN (AFU_ORTHOLOGUE AFUA_8G06820)"/>
    <property type="match status" value="1"/>
</dbReference>
<evidence type="ECO:0000313" key="6">
    <source>
        <dbReference type="Proteomes" id="UP000179059"/>
    </source>
</evidence>
<keyword evidence="2" id="KW-0521">NADP</keyword>
<evidence type="ECO:0000256" key="3">
    <source>
        <dbReference type="ARBA" id="ARBA00023002"/>
    </source>
</evidence>
<comment type="pathway">
    <text evidence="1">Cofactor biosynthesis; riboflavin biosynthesis.</text>
</comment>
<dbReference type="GO" id="GO:0008703">
    <property type="term" value="F:5-amino-6-(5-phosphoribosylamino)uracil reductase activity"/>
    <property type="evidence" value="ECO:0007669"/>
    <property type="project" value="InterPro"/>
</dbReference>
<dbReference type="InterPro" id="IPR024072">
    <property type="entry name" value="DHFR-like_dom_sf"/>
</dbReference>
<name>A0A1G2CAR9_9BACT</name>
<dbReference type="AlphaFoldDB" id="A0A1G2CAR9"/>
<evidence type="ECO:0000256" key="2">
    <source>
        <dbReference type="ARBA" id="ARBA00022857"/>
    </source>
</evidence>
<dbReference type="InterPro" id="IPR050765">
    <property type="entry name" value="Riboflavin_Biosynth_HTPR"/>
</dbReference>
<feature type="domain" description="Bacterial bifunctional deaminase-reductase C-terminal" evidence="4">
    <location>
        <begin position="18"/>
        <end position="208"/>
    </location>
</feature>
<proteinExistence type="predicted"/>
<dbReference type="SUPFAM" id="SSF53597">
    <property type="entry name" value="Dihydrofolate reductase-like"/>
    <property type="match status" value="1"/>
</dbReference>
<dbReference type="PANTHER" id="PTHR38011:SF7">
    <property type="entry name" value="2,5-DIAMINO-6-RIBOSYLAMINO-4(3H)-PYRIMIDINONE 5'-PHOSPHATE REDUCTASE"/>
    <property type="match status" value="1"/>
</dbReference>
<dbReference type="InterPro" id="IPR002734">
    <property type="entry name" value="RibDG_C"/>
</dbReference>
<dbReference type="Pfam" id="PF01872">
    <property type="entry name" value="RibD_C"/>
    <property type="match status" value="1"/>
</dbReference>
<accession>A0A1G2CAR9</accession>
<reference evidence="5 6" key="1">
    <citation type="journal article" date="2016" name="Nat. Commun.">
        <title>Thousands of microbial genomes shed light on interconnected biogeochemical processes in an aquifer system.</title>
        <authorList>
            <person name="Anantharaman K."/>
            <person name="Brown C.T."/>
            <person name="Hug L.A."/>
            <person name="Sharon I."/>
            <person name="Castelle C.J."/>
            <person name="Probst A.J."/>
            <person name="Thomas B.C."/>
            <person name="Singh A."/>
            <person name="Wilkins M.J."/>
            <person name="Karaoz U."/>
            <person name="Brodie E.L."/>
            <person name="Williams K.H."/>
            <person name="Hubbard S.S."/>
            <person name="Banfield J.F."/>
        </authorList>
    </citation>
    <scope>NUCLEOTIDE SEQUENCE [LARGE SCALE GENOMIC DNA]</scope>
</reference>
<keyword evidence="3" id="KW-0560">Oxidoreductase</keyword>
<dbReference type="Gene3D" id="3.40.430.10">
    <property type="entry name" value="Dihydrofolate Reductase, subunit A"/>
    <property type="match status" value="2"/>
</dbReference>
<sequence>MYESVKFPVLPDRPCFYTNFVSTLDGKVAVPPHHDEYWPIGSDADHAELVNLRTHADALIHGRGTAMMHRTVDSLARPEFKAARLERGKSKDLLYIIISDHPDEDLKKQIINDAGIEPLIIAGNDLPALARELKQKGIDTALVEGGPHLAASFFAADLVDEIFLTLAPKVFGGGGTETVTMVEGKLLPPEKTGDWQLVSVASIGNEIFLRYRK</sequence>
<dbReference type="GO" id="GO:0009231">
    <property type="term" value="P:riboflavin biosynthetic process"/>
    <property type="evidence" value="ECO:0007669"/>
    <property type="project" value="InterPro"/>
</dbReference>
<comment type="caution">
    <text evidence="5">The sequence shown here is derived from an EMBL/GenBank/DDBJ whole genome shotgun (WGS) entry which is preliminary data.</text>
</comment>
<organism evidence="5 6">
    <name type="scientific">Candidatus Liptonbacteria bacterium RIFCSPHIGHO2_01_FULL_57_28</name>
    <dbReference type="NCBI Taxonomy" id="1798647"/>
    <lineage>
        <taxon>Bacteria</taxon>
        <taxon>Candidatus Liptoniibacteriota</taxon>
    </lineage>
</organism>
<dbReference type="STRING" id="1798647.A2855_00110"/>
<protein>
    <recommendedName>
        <fullName evidence="4">Bacterial bifunctional deaminase-reductase C-terminal domain-containing protein</fullName>
    </recommendedName>
</protein>
<evidence type="ECO:0000259" key="4">
    <source>
        <dbReference type="Pfam" id="PF01872"/>
    </source>
</evidence>
<gene>
    <name evidence="5" type="ORF">A2855_00110</name>
</gene>
<evidence type="ECO:0000256" key="1">
    <source>
        <dbReference type="ARBA" id="ARBA00005104"/>
    </source>
</evidence>